<dbReference type="GeneID" id="19526306"/>
<reference evidence="3" key="1">
    <citation type="submission" date="2014-09" db="EMBL/GenBank/DDBJ databases">
        <authorList>
            <person name="Sauder A.B."/>
            <person name="McKenzie Q.R."/>
            <person name="Temple L.M."/>
            <person name="Alexis B.K."/>
            <person name="Al-Atrache Z."/>
            <person name="Lewis L.O."/>
            <person name="Loesser-Casey K.E."/>
            <person name="Mitchell K.J."/>
        </authorList>
    </citation>
    <scope>NUCLEOTIDE SEQUENCE [LARGE SCALE GENOMIC DNA]</scope>
</reference>
<keyword evidence="1" id="KW-0472">Membrane</keyword>
<dbReference type="RefSeq" id="YP_009036906.1">
    <property type="nucleotide sequence ID" value="NC_024216.1"/>
</dbReference>
<accession>A0A024AZ36</accession>
<evidence type="ECO:0000313" key="2">
    <source>
        <dbReference type="EMBL" id="AHZ09440.1"/>
    </source>
</evidence>
<feature type="transmembrane region" description="Helical" evidence="1">
    <location>
        <begin position="32"/>
        <end position="53"/>
    </location>
</feature>
<evidence type="ECO:0008006" key="4">
    <source>
        <dbReference type="Google" id="ProtNLM"/>
    </source>
</evidence>
<keyword evidence="1" id="KW-0812">Transmembrane</keyword>
<protein>
    <recommendedName>
        <fullName evidence="4">Membrane-bound protein</fullName>
    </recommendedName>
</protein>
<dbReference type="EMBL" id="KJ489397">
    <property type="protein sequence ID" value="AHZ09440.1"/>
    <property type="molecule type" value="Genomic_DNA"/>
</dbReference>
<dbReference type="Proteomes" id="UP000026902">
    <property type="component" value="Segment"/>
</dbReference>
<keyword evidence="3" id="KW-1185">Reference proteome</keyword>
<evidence type="ECO:0000313" key="3">
    <source>
        <dbReference type="Proteomes" id="UP000026902"/>
    </source>
</evidence>
<name>A0A024AZ36_9CAUD</name>
<proteinExistence type="predicted"/>
<keyword evidence="1" id="KW-1133">Transmembrane helix</keyword>
<dbReference type="KEGG" id="vg:19526306"/>
<sequence>MGLFWCILTIIIAVVCEYYWNKAEKASKEDTLKFAILTVLLLGALASSTYMTVHHLLS</sequence>
<organism evidence="2 3">
    <name type="scientific">Bacillus phage CAM003</name>
    <dbReference type="NCBI Taxonomy" id="1486657"/>
    <lineage>
        <taxon>Viruses</taxon>
        <taxon>Duplodnaviria</taxon>
        <taxon>Heunggongvirae</taxon>
        <taxon>Uroviricota</taxon>
        <taxon>Caudoviricetes</taxon>
        <taxon>Herelleviridae</taxon>
        <taxon>Bastillevirinae</taxon>
        <taxon>Bastillevirus</taxon>
        <taxon>Bastillevirus CAM003</taxon>
    </lineage>
</organism>
<evidence type="ECO:0000256" key="1">
    <source>
        <dbReference type="SAM" id="Phobius"/>
    </source>
</evidence>